<dbReference type="PROSITE" id="PS50088">
    <property type="entry name" value="ANK_REPEAT"/>
    <property type="match status" value="1"/>
</dbReference>
<keyword evidence="1" id="KW-0677">Repeat</keyword>
<dbReference type="EMBL" id="HACG01003938">
    <property type="protein sequence ID" value="CEK50803.1"/>
    <property type="molecule type" value="Transcribed_RNA"/>
</dbReference>
<dbReference type="InterPro" id="IPR002110">
    <property type="entry name" value="Ankyrin_rpt"/>
</dbReference>
<evidence type="ECO:0000256" key="2">
    <source>
        <dbReference type="ARBA" id="ARBA00023043"/>
    </source>
</evidence>
<evidence type="ECO:0000313" key="4">
    <source>
        <dbReference type="EMBL" id="CEK50803.1"/>
    </source>
</evidence>
<dbReference type="PANTHER" id="PTHR23206">
    <property type="entry name" value="MASK PROTEIN"/>
    <property type="match status" value="1"/>
</dbReference>
<feature type="non-terminal residue" evidence="4">
    <location>
        <position position="68"/>
    </location>
</feature>
<name>A0A0B6Y3W0_9EUPU</name>
<gene>
    <name evidence="4" type="primary">ORF11709</name>
</gene>
<dbReference type="Gene3D" id="1.25.40.20">
    <property type="entry name" value="Ankyrin repeat-containing domain"/>
    <property type="match status" value="1"/>
</dbReference>
<proteinExistence type="predicted"/>
<dbReference type="PANTHER" id="PTHR23206:SF8">
    <property type="entry name" value="ANKYRIN REPEAT AND KH DOMAIN-CONTAINING 1"/>
    <property type="match status" value="1"/>
</dbReference>
<dbReference type="SMART" id="SM00248">
    <property type="entry name" value="ANK"/>
    <property type="match status" value="1"/>
</dbReference>
<evidence type="ECO:0000256" key="3">
    <source>
        <dbReference type="PROSITE-ProRule" id="PRU00023"/>
    </source>
</evidence>
<reference evidence="4" key="1">
    <citation type="submission" date="2014-12" db="EMBL/GenBank/DDBJ databases">
        <title>Insight into the proteome of Arion vulgaris.</title>
        <authorList>
            <person name="Aradska J."/>
            <person name="Bulat T."/>
            <person name="Smidak R."/>
            <person name="Sarate P."/>
            <person name="Gangsoo J."/>
            <person name="Sialana F."/>
            <person name="Bilban M."/>
            <person name="Lubec G."/>
        </authorList>
    </citation>
    <scope>NUCLEOTIDE SEQUENCE</scope>
    <source>
        <tissue evidence="4">Skin</tissue>
    </source>
</reference>
<organism evidence="4">
    <name type="scientific">Arion vulgaris</name>
    <dbReference type="NCBI Taxonomy" id="1028688"/>
    <lineage>
        <taxon>Eukaryota</taxon>
        <taxon>Metazoa</taxon>
        <taxon>Spiralia</taxon>
        <taxon>Lophotrochozoa</taxon>
        <taxon>Mollusca</taxon>
        <taxon>Gastropoda</taxon>
        <taxon>Heterobranchia</taxon>
        <taxon>Euthyneura</taxon>
        <taxon>Panpulmonata</taxon>
        <taxon>Eupulmonata</taxon>
        <taxon>Stylommatophora</taxon>
        <taxon>Helicina</taxon>
        <taxon>Arionoidea</taxon>
        <taxon>Arionidae</taxon>
        <taxon>Arion</taxon>
    </lineage>
</organism>
<accession>A0A0B6Y3W0</accession>
<evidence type="ECO:0000256" key="1">
    <source>
        <dbReference type="ARBA" id="ARBA00022737"/>
    </source>
</evidence>
<keyword evidence="2 3" id="KW-0040">ANK repeat</keyword>
<dbReference type="Pfam" id="PF12796">
    <property type="entry name" value="Ank_2"/>
    <property type="match status" value="1"/>
</dbReference>
<feature type="repeat" description="ANK" evidence="3">
    <location>
        <begin position="31"/>
        <end position="63"/>
    </location>
</feature>
<sequence length="68" mass="7397">GLMMASNKGVKNIIQLLLVEGSADVNATCSDGWTSLMYCCQHGHTECMKILLDHSADVKVRDNEGNTE</sequence>
<dbReference type="InterPro" id="IPR051631">
    <property type="entry name" value="Ankyrin-KH/SAM_domain"/>
</dbReference>
<dbReference type="PROSITE" id="PS50297">
    <property type="entry name" value="ANK_REP_REGION"/>
    <property type="match status" value="1"/>
</dbReference>
<protein>
    <submittedName>
        <fullName evidence="4">Uncharacterized protein</fullName>
    </submittedName>
</protein>
<feature type="non-terminal residue" evidence="4">
    <location>
        <position position="1"/>
    </location>
</feature>
<dbReference type="InterPro" id="IPR036770">
    <property type="entry name" value="Ankyrin_rpt-contain_sf"/>
</dbReference>
<dbReference type="AlphaFoldDB" id="A0A0B6Y3W0"/>
<dbReference type="SUPFAM" id="SSF48403">
    <property type="entry name" value="Ankyrin repeat"/>
    <property type="match status" value="1"/>
</dbReference>